<dbReference type="AlphaFoldDB" id="A0A975GRK0"/>
<dbReference type="EMBL" id="CP061800">
    <property type="protein sequence ID" value="QTA91136.1"/>
    <property type="molecule type" value="Genomic_DNA"/>
</dbReference>
<dbReference type="Proteomes" id="UP000663722">
    <property type="component" value="Chromosome"/>
</dbReference>
<name>A0A975GRK0_9BACT</name>
<protein>
    <submittedName>
        <fullName evidence="1">Uncharacterized protein</fullName>
    </submittedName>
</protein>
<evidence type="ECO:0000313" key="1">
    <source>
        <dbReference type="EMBL" id="QTA91136.1"/>
    </source>
</evidence>
<sequence length="51" mass="5951">MQLRKSIFRTPDKIPENPPTFKLQRCRLYGAFPASPKSVIIRKNLWSGTYV</sequence>
<organism evidence="1 2">
    <name type="scientific">Desulfonema magnum</name>
    <dbReference type="NCBI Taxonomy" id="45655"/>
    <lineage>
        <taxon>Bacteria</taxon>
        <taxon>Pseudomonadati</taxon>
        <taxon>Thermodesulfobacteriota</taxon>
        <taxon>Desulfobacteria</taxon>
        <taxon>Desulfobacterales</taxon>
        <taxon>Desulfococcaceae</taxon>
        <taxon>Desulfonema</taxon>
    </lineage>
</organism>
<reference evidence="1" key="1">
    <citation type="journal article" date="2021" name="Microb. Physiol.">
        <title>Proteogenomic Insights into the Physiology of Marine, Sulfate-Reducing, Filamentous Desulfonema limicola and Desulfonema magnum.</title>
        <authorList>
            <person name="Schnaars V."/>
            <person name="Wohlbrand L."/>
            <person name="Scheve S."/>
            <person name="Hinrichs C."/>
            <person name="Reinhardt R."/>
            <person name="Rabus R."/>
        </authorList>
    </citation>
    <scope>NUCLEOTIDE SEQUENCE</scope>
    <source>
        <strain evidence="1">4be13</strain>
    </source>
</reference>
<proteinExistence type="predicted"/>
<keyword evidence="2" id="KW-1185">Reference proteome</keyword>
<accession>A0A975GRK0</accession>
<dbReference type="KEGG" id="dmm:dnm_072010"/>
<evidence type="ECO:0000313" key="2">
    <source>
        <dbReference type="Proteomes" id="UP000663722"/>
    </source>
</evidence>
<gene>
    <name evidence="1" type="ORF">dnm_072010</name>
</gene>